<dbReference type="Proteomes" id="UP000054279">
    <property type="component" value="Unassembled WGS sequence"/>
</dbReference>
<proteinExistence type="predicted"/>
<organism evidence="2 3">
    <name type="scientific">Sphaerobolus stellatus (strain SS14)</name>
    <dbReference type="NCBI Taxonomy" id="990650"/>
    <lineage>
        <taxon>Eukaryota</taxon>
        <taxon>Fungi</taxon>
        <taxon>Dikarya</taxon>
        <taxon>Basidiomycota</taxon>
        <taxon>Agaricomycotina</taxon>
        <taxon>Agaricomycetes</taxon>
        <taxon>Phallomycetidae</taxon>
        <taxon>Geastrales</taxon>
        <taxon>Sphaerobolaceae</taxon>
        <taxon>Sphaerobolus</taxon>
    </lineage>
</organism>
<evidence type="ECO:0000313" key="3">
    <source>
        <dbReference type="Proteomes" id="UP000054279"/>
    </source>
</evidence>
<evidence type="ECO:0000313" key="2">
    <source>
        <dbReference type="EMBL" id="KIJ24630.1"/>
    </source>
</evidence>
<dbReference type="AlphaFoldDB" id="A0A0C9UHD5"/>
<gene>
    <name evidence="2" type="ORF">M422DRAFT_274556</name>
</gene>
<feature type="region of interest" description="Disordered" evidence="1">
    <location>
        <begin position="1"/>
        <end position="21"/>
    </location>
</feature>
<dbReference type="HOGENOM" id="CLU_1262234_0_0_1"/>
<evidence type="ECO:0000256" key="1">
    <source>
        <dbReference type="SAM" id="MobiDB-lite"/>
    </source>
</evidence>
<dbReference type="EMBL" id="KN837471">
    <property type="protein sequence ID" value="KIJ24630.1"/>
    <property type="molecule type" value="Genomic_DNA"/>
</dbReference>
<accession>A0A0C9UHD5</accession>
<keyword evidence="3" id="KW-1185">Reference proteome</keyword>
<sequence length="219" mass="25215">MPFQIEAPSRTNSSQQDMEKSSFSSVVSYSDNYISENILRQIECQEERTLDPRKEATTLLRALFKIIPYSTHDWDFRVEPHRAKHPLYLGVLYCSHYAGNGWDRIPMGEEPVGMLFPLESHHYEYHNCPTWSGSKHAEWEACTHMTRGIRLKFDLSYSPDSTGSFCIWCTQSLTQLKRFELLHACMAQLCHIKGILEDSFLGKFMSLIGVSSYGVKMDG</sequence>
<protein>
    <submittedName>
        <fullName evidence="2">Uncharacterized protein</fullName>
    </submittedName>
</protein>
<name>A0A0C9UHD5_SPHS4</name>
<reference evidence="2 3" key="1">
    <citation type="submission" date="2014-06" db="EMBL/GenBank/DDBJ databases">
        <title>Evolutionary Origins and Diversification of the Mycorrhizal Mutualists.</title>
        <authorList>
            <consortium name="DOE Joint Genome Institute"/>
            <consortium name="Mycorrhizal Genomics Consortium"/>
            <person name="Kohler A."/>
            <person name="Kuo A."/>
            <person name="Nagy L.G."/>
            <person name="Floudas D."/>
            <person name="Copeland A."/>
            <person name="Barry K.W."/>
            <person name="Cichocki N."/>
            <person name="Veneault-Fourrey C."/>
            <person name="LaButti K."/>
            <person name="Lindquist E.A."/>
            <person name="Lipzen A."/>
            <person name="Lundell T."/>
            <person name="Morin E."/>
            <person name="Murat C."/>
            <person name="Riley R."/>
            <person name="Ohm R."/>
            <person name="Sun H."/>
            <person name="Tunlid A."/>
            <person name="Henrissat B."/>
            <person name="Grigoriev I.V."/>
            <person name="Hibbett D.S."/>
            <person name="Martin F."/>
        </authorList>
    </citation>
    <scope>NUCLEOTIDE SEQUENCE [LARGE SCALE GENOMIC DNA]</scope>
    <source>
        <strain evidence="2 3">SS14</strain>
    </source>
</reference>